<evidence type="ECO:0000256" key="8">
    <source>
        <dbReference type="ARBA" id="ARBA00023315"/>
    </source>
</evidence>
<dbReference type="PANTHER" id="PTHR39453">
    <property type="entry name" value="PHOSPHATE PROPANOYLTRANSFERASE"/>
    <property type="match status" value="1"/>
</dbReference>
<evidence type="ECO:0000256" key="11">
    <source>
        <dbReference type="ARBA" id="ARBA00033077"/>
    </source>
</evidence>
<dbReference type="RefSeq" id="WP_268618296.1">
    <property type="nucleotide sequence ID" value="NZ_JAMDMX010000157.1"/>
</dbReference>
<keyword evidence="6" id="KW-0479">Metal-binding</keyword>
<dbReference type="EMBL" id="JAMDMX010000157">
    <property type="protein sequence ID" value="MCY9697645.1"/>
    <property type="molecule type" value="Genomic_DNA"/>
</dbReference>
<dbReference type="NCBIfam" id="NF011652">
    <property type="entry name" value="PRK15070.1"/>
    <property type="match status" value="1"/>
</dbReference>
<proteinExistence type="inferred from homology"/>
<organism evidence="13 14">
    <name type="scientific">Paenibacillus alginolyticus</name>
    <dbReference type="NCBI Taxonomy" id="59839"/>
    <lineage>
        <taxon>Bacteria</taxon>
        <taxon>Bacillati</taxon>
        <taxon>Bacillota</taxon>
        <taxon>Bacilli</taxon>
        <taxon>Bacillales</taxon>
        <taxon>Paenibacillaceae</taxon>
        <taxon>Paenibacillus</taxon>
    </lineage>
</organism>
<evidence type="ECO:0000256" key="12">
    <source>
        <dbReference type="ARBA" id="ARBA00047589"/>
    </source>
</evidence>
<reference evidence="13 14" key="1">
    <citation type="submission" date="2022-05" db="EMBL/GenBank/DDBJ databases">
        <title>Genome Sequencing of Bee-Associated Microbes.</title>
        <authorList>
            <person name="Dunlap C."/>
        </authorList>
    </citation>
    <scope>NUCLEOTIDE SEQUENCE [LARGE SCALE GENOMIC DNA]</scope>
    <source>
        <strain evidence="13 14">NRRL B-14421</strain>
    </source>
</reference>
<keyword evidence="14" id="KW-1185">Reference proteome</keyword>
<name>A0ABT4GND5_9BACL</name>
<dbReference type="Pfam" id="PF06130">
    <property type="entry name" value="PTAC"/>
    <property type="match status" value="1"/>
</dbReference>
<evidence type="ECO:0000256" key="3">
    <source>
        <dbReference type="ARBA" id="ARBA00012206"/>
    </source>
</evidence>
<protein>
    <recommendedName>
        <fullName evidence="4">Phosphate propanoyltransferase</fullName>
        <ecNumber evidence="3">2.3.1.222</ecNumber>
    </recommendedName>
    <alternativeName>
        <fullName evidence="10">Phosphate acyltransferase PduL</fullName>
    </alternativeName>
    <alternativeName>
        <fullName evidence="9">Phosphotransacylase PduL</fullName>
    </alternativeName>
    <alternativeName>
        <fullName evidence="11">Propanediol utilization protein PduL</fullName>
    </alternativeName>
</protein>
<evidence type="ECO:0000313" key="13">
    <source>
        <dbReference type="EMBL" id="MCY9697645.1"/>
    </source>
</evidence>
<dbReference type="InterPro" id="IPR008300">
    <property type="entry name" value="PTAC"/>
</dbReference>
<comment type="similarity">
    <text evidence="2">Belongs to the PduL family.</text>
</comment>
<gene>
    <name evidence="13" type="ORF">M5X19_33035</name>
</gene>
<dbReference type="Proteomes" id="UP001527099">
    <property type="component" value="Unassembled WGS sequence"/>
</dbReference>
<comment type="cofactor">
    <cofactor evidence="1">
        <name>Zn(2+)</name>
        <dbReference type="ChEBI" id="CHEBI:29105"/>
    </cofactor>
</comment>
<evidence type="ECO:0000256" key="5">
    <source>
        <dbReference type="ARBA" id="ARBA00022679"/>
    </source>
</evidence>
<keyword evidence="7" id="KW-0862">Zinc</keyword>
<comment type="caution">
    <text evidence="13">The sequence shown here is derived from an EMBL/GenBank/DDBJ whole genome shotgun (WGS) entry which is preliminary data.</text>
</comment>
<dbReference type="EC" id="2.3.1.222" evidence="3"/>
<evidence type="ECO:0000256" key="9">
    <source>
        <dbReference type="ARBA" id="ARBA00030044"/>
    </source>
</evidence>
<evidence type="ECO:0000256" key="4">
    <source>
        <dbReference type="ARBA" id="ARBA00020837"/>
    </source>
</evidence>
<keyword evidence="5" id="KW-0808">Transferase</keyword>
<evidence type="ECO:0000256" key="1">
    <source>
        <dbReference type="ARBA" id="ARBA00001947"/>
    </source>
</evidence>
<comment type="catalytic activity">
    <reaction evidence="12">
        <text>propanoyl-CoA + phosphate = propanoyl phosphate + CoA</text>
        <dbReference type="Rhea" id="RHEA:28046"/>
        <dbReference type="ChEBI" id="CHEBI:43474"/>
        <dbReference type="ChEBI" id="CHEBI:57287"/>
        <dbReference type="ChEBI" id="CHEBI:57392"/>
        <dbReference type="ChEBI" id="CHEBI:58933"/>
        <dbReference type="EC" id="2.3.1.222"/>
    </reaction>
</comment>
<evidence type="ECO:0000256" key="2">
    <source>
        <dbReference type="ARBA" id="ARBA00007342"/>
    </source>
</evidence>
<sequence length="264" mass="28592">MALITEAYLRTQLIKGLPNPFPIKEGDKLTPAAADFLKDRGIPLRRVAPSESTILPRSEDMGLKLIPVGVSNRHVHLSPGHVEALFGVGYALTPQRELSQKGQFAARETVTLVGPKGILQHVRILGPSRGATQVEISRTDGYALGVHPPVRLSGDIQGTPSITLVGASGTIVLQQGLIIAKNHVHMSPEDAQTFQVNEGDRIIVQAMGERPIIFADTIVRVSTHFSLDFHIDIDEANAAHLNTGDKVQVIGKNGEITRAERRQL</sequence>
<evidence type="ECO:0000256" key="7">
    <source>
        <dbReference type="ARBA" id="ARBA00022833"/>
    </source>
</evidence>
<evidence type="ECO:0000256" key="10">
    <source>
        <dbReference type="ARBA" id="ARBA00030939"/>
    </source>
</evidence>
<accession>A0ABT4GND5</accession>
<dbReference type="PANTHER" id="PTHR39453:SF1">
    <property type="entry name" value="PHOSPHATE PROPANOYLTRANSFERASE"/>
    <property type="match status" value="1"/>
</dbReference>
<evidence type="ECO:0000256" key="6">
    <source>
        <dbReference type="ARBA" id="ARBA00022723"/>
    </source>
</evidence>
<evidence type="ECO:0000313" key="14">
    <source>
        <dbReference type="Proteomes" id="UP001527099"/>
    </source>
</evidence>
<keyword evidence="8" id="KW-0012">Acyltransferase</keyword>